<reference evidence="1" key="1">
    <citation type="journal article" date="2018" name="DNA Res.">
        <title>Multiple hybrid de novo genome assembly of finger millet, an orphan allotetraploid crop.</title>
        <authorList>
            <person name="Hatakeyama M."/>
            <person name="Aluri S."/>
            <person name="Balachadran M.T."/>
            <person name="Sivarajan S.R."/>
            <person name="Patrignani A."/>
            <person name="Gruter S."/>
            <person name="Poveda L."/>
            <person name="Shimizu-Inatsugi R."/>
            <person name="Baeten J."/>
            <person name="Francoijs K.J."/>
            <person name="Nataraja K.N."/>
            <person name="Reddy Y.A.N."/>
            <person name="Phadnis S."/>
            <person name="Ravikumar R.L."/>
            <person name="Schlapbach R."/>
            <person name="Sreeman S.M."/>
            <person name="Shimizu K.K."/>
        </authorList>
    </citation>
    <scope>NUCLEOTIDE SEQUENCE</scope>
</reference>
<accession>A0AAV5DZL6</accession>
<proteinExistence type="predicted"/>
<dbReference type="AlphaFoldDB" id="A0AAV5DZL6"/>
<dbReference type="PANTHER" id="PTHR43991:SF39">
    <property type="entry name" value="OS08G0497600 PROTEIN"/>
    <property type="match status" value="1"/>
</dbReference>
<evidence type="ECO:0000313" key="1">
    <source>
        <dbReference type="EMBL" id="GJN15845.1"/>
    </source>
</evidence>
<dbReference type="EMBL" id="BQKI01000072">
    <property type="protein sequence ID" value="GJN15845.1"/>
    <property type="molecule type" value="Genomic_DNA"/>
</dbReference>
<protein>
    <submittedName>
        <fullName evidence="1">Uncharacterized protein</fullName>
    </submittedName>
</protein>
<comment type="caution">
    <text evidence="1">The sequence shown here is derived from an EMBL/GenBank/DDBJ whole genome shotgun (WGS) entry which is preliminary data.</text>
</comment>
<dbReference type="PANTHER" id="PTHR43991">
    <property type="entry name" value="WD REPEAT PROTEIN (AFU_ORTHOLOGUE AFUA_8G05640)-RELATED"/>
    <property type="match status" value="1"/>
</dbReference>
<reference evidence="1" key="2">
    <citation type="submission" date="2021-12" db="EMBL/GenBank/DDBJ databases">
        <title>Resequencing data analysis of finger millet.</title>
        <authorList>
            <person name="Hatakeyama M."/>
            <person name="Aluri S."/>
            <person name="Balachadran M.T."/>
            <person name="Sivarajan S.R."/>
            <person name="Poveda L."/>
            <person name="Shimizu-Inatsugi R."/>
            <person name="Schlapbach R."/>
            <person name="Sreeman S.M."/>
            <person name="Shimizu K.K."/>
        </authorList>
    </citation>
    <scope>NUCLEOTIDE SEQUENCE</scope>
</reference>
<organism evidence="1 2">
    <name type="scientific">Eleusine coracana subsp. coracana</name>
    <dbReference type="NCBI Taxonomy" id="191504"/>
    <lineage>
        <taxon>Eukaryota</taxon>
        <taxon>Viridiplantae</taxon>
        <taxon>Streptophyta</taxon>
        <taxon>Embryophyta</taxon>
        <taxon>Tracheophyta</taxon>
        <taxon>Spermatophyta</taxon>
        <taxon>Magnoliopsida</taxon>
        <taxon>Liliopsida</taxon>
        <taxon>Poales</taxon>
        <taxon>Poaceae</taxon>
        <taxon>PACMAD clade</taxon>
        <taxon>Chloridoideae</taxon>
        <taxon>Cynodonteae</taxon>
        <taxon>Eleusininae</taxon>
        <taxon>Eleusine</taxon>
    </lineage>
</organism>
<name>A0AAV5DZL6_ELECO</name>
<dbReference type="Proteomes" id="UP001054889">
    <property type="component" value="Unassembled WGS sequence"/>
</dbReference>
<sequence>MDLQVTQTTILNKEKIGEEAFEIIGRRAPVLLTTLTYARVALGPASPATCAGVALGPRRLDRTPALHSSPHRLERPPALPTLRIAHSRPSPVAPLGLGVRKAFGFDKSDGIMFSISFDFVMSQYKDKFSTMYLDEEDRVAEWIDSDDDEEYDDESDEDNMSIGNLVDDITAMHVKKHGRDIQGIPFEEAMRGPRDIIRQRRLQEYIDIEDVPNSGKDSKKACNCFYEEISIRQLLRNLVWAETKHDVYLMGHFSVLHWSALTFERQEIIDLLGNVKPSEKHYGNLEEGFFKPEVCSMAIKDNLLLARGMKGEIICKHTSMSPDGKLAIIVGDNIDGLVVDAISGQDRENNIYHRDLCQ</sequence>
<keyword evidence="2" id="KW-1185">Reference proteome</keyword>
<gene>
    <name evidence="1" type="primary">gb02788</name>
    <name evidence="1" type="ORF">PR202_gb02788</name>
</gene>
<evidence type="ECO:0000313" key="2">
    <source>
        <dbReference type="Proteomes" id="UP001054889"/>
    </source>
</evidence>